<keyword evidence="2" id="KW-1185">Reference proteome</keyword>
<accession>A0A9X2FEF3</accession>
<gene>
    <name evidence="1" type="ORF">NG895_22535</name>
</gene>
<evidence type="ECO:0000313" key="2">
    <source>
        <dbReference type="Proteomes" id="UP001155241"/>
    </source>
</evidence>
<comment type="caution">
    <text evidence="1">The sequence shown here is derived from an EMBL/GenBank/DDBJ whole genome shotgun (WGS) entry which is preliminary data.</text>
</comment>
<evidence type="ECO:0000313" key="1">
    <source>
        <dbReference type="EMBL" id="MCO6046683.1"/>
    </source>
</evidence>
<proteinExistence type="predicted"/>
<dbReference type="RefSeq" id="WP_252854798.1">
    <property type="nucleotide sequence ID" value="NZ_JAMXLR010000077.1"/>
</dbReference>
<reference evidence="1" key="1">
    <citation type="submission" date="2022-06" db="EMBL/GenBank/DDBJ databases">
        <title>Aeoliella straminimaris, a novel planctomycete from sediments.</title>
        <authorList>
            <person name="Vitorino I.R."/>
            <person name="Lage O.M."/>
        </authorList>
    </citation>
    <scope>NUCLEOTIDE SEQUENCE</scope>
    <source>
        <strain evidence="1">ICT_H6.2</strain>
    </source>
</reference>
<name>A0A9X2FEF3_9BACT</name>
<dbReference type="Proteomes" id="UP001155241">
    <property type="component" value="Unassembled WGS sequence"/>
</dbReference>
<sequence>MRKHMLIETPLGGVLVEAESNGGISLHRGNLPHSIANGMTIDRSIACVLQVLPKSDTTDVQLSARLINSQVVGYPAPGECLECIEFETDSWHLTLGTEDLVMLYARLPDLDLASNQLETAYDASGLAINQTTVAMKVACTFHIIVSYKKLPDDRDCTAWYFADTPHEIALKAVNLFT</sequence>
<organism evidence="1 2">
    <name type="scientific">Aeoliella straminimaris</name>
    <dbReference type="NCBI Taxonomy" id="2954799"/>
    <lineage>
        <taxon>Bacteria</taxon>
        <taxon>Pseudomonadati</taxon>
        <taxon>Planctomycetota</taxon>
        <taxon>Planctomycetia</taxon>
        <taxon>Pirellulales</taxon>
        <taxon>Lacipirellulaceae</taxon>
        <taxon>Aeoliella</taxon>
    </lineage>
</organism>
<dbReference type="AlphaFoldDB" id="A0A9X2FEF3"/>
<dbReference type="EMBL" id="JAMXLR010000077">
    <property type="protein sequence ID" value="MCO6046683.1"/>
    <property type="molecule type" value="Genomic_DNA"/>
</dbReference>
<protein>
    <submittedName>
        <fullName evidence="1">Uncharacterized protein</fullName>
    </submittedName>
</protein>